<dbReference type="AlphaFoldDB" id="A0A9Q0JAE2"/>
<evidence type="ECO:0000256" key="6">
    <source>
        <dbReference type="ARBA" id="ARBA00022723"/>
    </source>
</evidence>
<dbReference type="GO" id="GO:0016020">
    <property type="term" value="C:membrane"/>
    <property type="evidence" value="ECO:0007669"/>
    <property type="project" value="UniProtKB-SubCell"/>
</dbReference>
<keyword evidence="16" id="KW-1185">Reference proteome</keyword>
<evidence type="ECO:0000256" key="4">
    <source>
        <dbReference type="ARBA" id="ARBA00022679"/>
    </source>
</evidence>
<evidence type="ECO:0000256" key="7">
    <source>
        <dbReference type="ARBA" id="ARBA00022786"/>
    </source>
</evidence>
<keyword evidence="7" id="KW-0833">Ubl conjugation pathway</keyword>
<dbReference type="InterPro" id="IPR044602">
    <property type="entry name" value="ATL10/ATL72-79-like"/>
</dbReference>
<keyword evidence="10 13" id="KW-0472">Membrane</keyword>
<dbReference type="SMART" id="SM00184">
    <property type="entry name" value="RING"/>
    <property type="match status" value="2"/>
</dbReference>
<proteinExistence type="inferred from homology"/>
<dbReference type="OrthoDB" id="8062037at2759"/>
<feature type="domain" description="RING-type" evidence="14">
    <location>
        <begin position="124"/>
        <end position="166"/>
    </location>
</feature>
<protein>
    <recommendedName>
        <fullName evidence="3">RING-type E3 ubiquitin transferase</fullName>
        <ecNumber evidence="3">2.3.2.27</ecNumber>
    </recommendedName>
</protein>
<dbReference type="Proteomes" id="UP001141552">
    <property type="component" value="Unassembled WGS sequence"/>
</dbReference>
<evidence type="ECO:0000313" key="16">
    <source>
        <dbReference type="Proteomes" id="UP001141552"/>
    </source>
</evidence>
<evidence type="ECO:0000256" key="11">
    <source>
        <dbReference type="ARBA" id="ARBA00024209"/>
    </source>
</evidence>
<name>A0A9Q0JAE2_9ROSI</name>
<evidence type="ECO:0000256" key="1">
    <source>
        <dbReference type="ARBA" id="ARBA00000900"/>
    </source>
</evidence>
<feature type="non-terminal residue" evidence="15">
    <location>
        <position position="1"/>
    </location>
</feature>
<dbReference type="PANTHER" id="PTHR46905:SF21">
    <property type="entry name" value="RING-TYPE E3 UBIQUITIN TRANSFERASE"/>
    <property type="match status" value="1"/>
</dbReference>
<dbReference type="PANTHER" id="PTHR46905">
    <property type="entry name" value="RING-H2 FINGER PROTEIN ATL78"/>
    <property type="match status" value="1"/>
</dbReference>
<keyword evidence="9 13" id="KW-1133">Transmembrane helix</keyword>
<evidence type="ECO:0000256" key="10">
    <source>
        <dbReference type="ARBA" id="ARBA00023136"/>
    </source>
</evidence>
<keyword evidence="4" id="KW-0808">Transferase</keyword>
<dbReference type="InterPro" id="IPR001841">
    <property type="entry name" value="Znf_RING"/>
</dbReference>
<evidence type="ECO:0000256" key="9">
    <source>
        <dbReference type="ARBA" id="ARBA00022989"/>
    </source>
</evidence>
<evidence type="ECO:0000259" key="14">
    <source>
        <dbReference type="PROSITE" id="PS50089"/>
    </source>
</evidence>
<evidence type="ECO:0000313" key="15">
    <source>
        <dbReference type="EMBL" id="KAJ4834403.1"/>
    </source>
</evidence>
<keyword evidence="12" id="KW-0863">Zinc-finger</keyword>
<dbReference type="GO" id="GO:0008270">
    <property type="term" value="F:zinc ion binding"/>
    <property type="evidence" value="ECO:0007669"/>
    <property type="project" value="UniProtKB-KW"/>
</dbReference>
<reference evidence="15" key="2">
    <citation type="journal article" date="2023" name="Plants (Basel)">
        <title>Annotation of the Turnera subulata (Passifloraceae) Draft Genome Reveals the S-Locus Evolved after the Divergence of Turneroideae from Passifloroideae in a Stepwise Manner.</title>
        <authorList>
            <person name="Henning P.M."/>
            <person name="Roalson E.H."/>
            <person name="Mir W."/>
            <person name="McCubbin A.G."/>
            <person name="Shore J.S."/>
        </authorList>
    </citation>
    <scope>NUCLEOTIDE SEQUENCE</scope>
    <source>
        <strain evidence="15">F60SS</strain>
    </source>
</reference>
<feature type="transmembrane region" description="Helical" evidence="13">
    <location>
        <begin position="46"/>
        <end position="67"/>
    </location>
</feature>
<dbReference type="EC" id="2.3.2.27" evidence="3"/>
<evidence type="ECO:0000256" key="8">
    <source>
        <dbReference type="ARBA" id="ARBA00022833"/>
    </source>
</evidence>
<evidence type="ECO:0000256" key="3">
    <source>
        <dbReference type="ARBA" id="ARBA00012483"/>
    </source>
</evidence>
<keyword evidence="6" id="KW-0479">Metal-binding</keyword>
<evidence type="ECO:0000256" key="13">
    <source>
        <dbReference type="SAM" id="Phobius"/>
    </source>
</evidence>
<dbReference type="Pfam" id="PF13639">
    <property type="entry name" value="zf-RING_2"/>
    <property type="match status" value="1"/>
</dbReference>
<accession>A0A9Q0JAE2</accession>
<dbReference type="CDD" id="cd16461">
    <property type="entry name" value="RING-H2_EL5-like"/>
    <property type="match status" value="1"/>
</dbReference>
<evidence type="ECO:0000256" key="2">
    <source>
        <dbReference type="ARBA" id="ARBA00004167"/>
    </source>
</evidence>
<feature type="non-terminal residue" evidence="15">
    <location>
        <position position="267"/>
    </location>
</feature>
<dbReference type="PROSITE" id="PS50089">
    <property type="entry name" value="ZF_RING_2"/>
    <property type="match status" value="1"/>
</dbReference>
<dbReference type="InterPro" id="IPR013083">
    <property type="entry name" value="Znf_RING/FYVE/PHD"/>
</dbReference>
<sequence length="267" mass="29709">YMGMEISGNRPQGLLLDMETSLAPNPGDRRGDFYYNNSESNFNSNMVVVLAALLLALICALGLNSIAHCALRYSHRSSSSPETRPEQAASNLAARTSQKNSAFIGQNIPEVTYEPGVHIVVIDCPICLGEFAEGEKMRVLPKCNHGFHAECIDKWLCSHSSCPLCRQLLIDDSRHHKHRLLLDMEASMPPSHASRTGDFYYSSETNFDANMIFARDPGRGCFRPGCNFRSKENYVDQPDSRDCPICLGELAEGEKVRVLPKCNHGFH</sequence>
<evidence type="ECO:0000256" key="12">
    <source>
        <dbReference type="PROSITE-ProRule" id="PRU00175"/>
    </source>
</evidence>
<dbReference type="EMBL" id="JAKUCV010004712">
    <property type="protein sequence ID" value="KAJ4834403.1"/>
    <property type="molecule type" value="Genomic_DNA"/>
</dbReference>
<dbReference type="GO" id="GO:0061630">
    <property type="term" value="F:ubiquitin protein ligase activity"/>
    <property type="evidence" value="ECO:0007669"/>
    <property type="project" value="UniProtKB-EC"/>
</dbReference>
<keyword evidence="8" id="KW-0862">Zinc</keyword>
<reference evidence="15" key="1">
    <citation type="submission" date="2022-02" db="EMBL/GenBank/DDBJ databases">
        <authorList>
            <person name="Henning P.M."/>
            <person name="McCubbin A.G."/>
            <person name="Shore J.S."/>
        </authorList>
    </citation>
    <scope>NUCLEOTIDE SEQUENCE</scope>
    <source>
        <strain evidence="15">F60SS</strain>
        <tissue evidence="15">Leaves</tissue>
    </source>
</reference>
<keyword evidence="5 13" id="KW-0812">Transmembrane</keyword>
<comment type="similarity">
    <text evidence="11">Belongs to the RING-type zinc finger family. ATL subfamily.</text>
</comment>
<gene>
    <name evidence="15" type="ORF">Tsubulata_007345</name>
</gene>
<organism evidence="15 16">
    <name type="scientific">Turnera subulata</name>
    <dbReference type="NCBI Taxonomy" id="218843"/>
    <lineage>
        <taxon>Eukaryota</taxon>
        <taxon>Viridiplantae</taxon>
        <taxon>Streptophyta</taxon>
        <taxon>Embryophyta</taxon>
        <taxon>Tracheophyta</taxon>
        <taxon>Spermatophyta</taxon>
        <taxon>Magnoliopsida</taxon>
        <taxon>eudicotyledons</taxon>
        <taxon>Gunneridae</taxon>
        <taxon>Pentapetalae</taxon>
        <taxon>rosids</taxon>
        <taxon>fabids</taxon>
        <taxon>Malpighiales</taxon>
        <taxon>Passifloraceae</taxon>
        <taxon>Turnera</taxon>
    </lineage>
</organism>
<comment type="caution">
    <text evidence="15">The sequence shown here is derived from an EMBL/GenBank/DDBJ whole genome shotgun (WGS) entry which is preliminary data.</text>
</comment>
<evidence type="ECO:0000256" key="5">
    <source>
        <dbReference type="ARBA" id="ARBA00022692"/>
    </source>
</evidence>
<comment type="catalytic activity">
    <reaction evidence="1">
        <text>S-ubiquitinyl-[E2 ubiquitin-conjugating enzyme]-L-cysteine + [acceptor protein]-L-lysine = [E2 ubiquitin-conjugating enzyme]-L-cysteine + N(6)-ubiquitinyl-[acceptor protein]-L-lysine.</text>
        <dbReference type="EC" id="2.3.2.27"/>
    </reaction>
</comment>
<dbReference type="SUPFAM" id="SSF57850">
    <property type="entry name" value="RING/U-box"/>
    <property type="match status" value="2"/>
</dbReference>
<dbReference type="GO" id="GO:0016567">
    <property type="term" value="P:protein ubiquitination"/>
    <property type="evidence" value="ECO:0007669"/>
    <property type="project" value="InterPro"/>
</dbReference>
<comment type="subcellular location">
    <subcellularLocation>
        <location evidence="2">Membrane</location>
        <topology evidence="2">Single-pass membrane protein</topology>
    </subcellularLocation>
</comment>
<dbReference type="Pfam" id="PF17123">
    <property type="entry name" value="zf-RING_11"/>
    <property type="match status" value="1"/>
</dbReference>
<dbReference type="Gene3D" id="3.30.40.10">
    <property type="entry name" value="Zinc/RING finger domain, C3HC4 (zinc finger)"/>
    <property type="match status" value="2"/>
</dbReference>